<sequence length="412" mass="48432">MNKLQWTKEEARRFILAHQGLWPPARLAGKNGILEYIRRVGCIQFDPLDMVGRNPELVLQARLADFRPEMLGELLYQERKLLDGWDKMMSIYSVTDWPFFRRQREADREKCLKRCPELVEVLPLVRRAITERGPLSSLDLDYNESVDWPWAPTRLSRAALESMYFWGELIIHHKVHTRKVYDFASRHLPGELLAAADPNRTSEQYRDWHLLRRIGGIGLVWNKSGDAWLGIPGTQAAERNAAISRLLRKKQLLEVAVAGIATPCFIRTEDWQRLEGTFRLDSPGQGAILAPLDNLLWERRLLKELFEFDYRWEVYKPVAERLYGYYVLPVLHGERFVARCEPVRDKSERLLVMKNWWWEPEVTDLEQVKKDLAECFKRFMQYLDVVAVRIDEELSEREGLEWLAGLKLSQNQ</sequence>
<comment type="caution">
    <text evidence="1">The sequence shown here is derived from an EMBL/GenBank/DDBJ whole genome shotgun (WGS) entry which is preliminary data.</text>
</comment>
<proteinExistence type="predicted"/>
<dbReference type="Proteomes" id="UP000295008">
    <property type="component" value="Unassembled WGS sequence"/>
</dbReference>
<organism evidence="1 2">
    <name type="scientific">Hydrogenispora ethanolica</name>
    <dbReference type="NCBI Taxonomy" id="1082276"/>
    <lineage>
        <taxon>Bacteria</taxon>
        <taxon>Bacillati</taxon>
        <taxon>Bacillota</taxon>
        <taxon>Hydrogenispora</taxon>
    </lineage>
</organism>
<dbReference type="AlphaFoldDB" id="A0A4R1RIG4"/>
<gene>
    <name evidence="1" type="ORF">EDC14_101614</name>
</gene>
<reference evidence="1 2" key="1">
    <citation type="submission" date="2019-03" db="EMBL/GenBank/DDBJ databases">
        <title>Genomic Encyclopedia of Type Strains, Phase IV (KMG-IV): sequencing the most valuable type-strain genomes for metagenomic binning, comparative biology and taxonomic classification.</title>
        <authorList>
            <person name="Goeker M."/>
        </authorList>
    </citation>
    <scope>NUCLEOTIDE SEQUENCE [LARGE SCALE GENOMIC DNA]</scope>
    <source>
        <strain evidence="1 2">LX-B</strain>
    </source>
</reference>
<evidence type="ECO:0000313" key="1">
    <source>
        <dbReference type="EMBL" id="TCL65884.1"/>
    </source>
</evidence>
<protein>
    <recommendedName>
        <fullName evidence="3">Winged helix-turn-helix domain-containing protein</fullName>
    </recommendedName>
</protein>
<dbReference type="Pfam" id="PF06224">
    <property type="entry name" value="AlkZ-like"/>
    <property type="match status" value="1"/>
</dbReference>
<accession>A0A4R1RIG4</accession>
<dbReference type="EMBL" id="SLUN01000016">
    <property type="protein sequence ID" value="TCL65884.1"/>
    <property type="molecule type" value="Genomic_DNA"/>
</dbReference>
<evidence type="ECO:0008006" key="3">
    <source>
        <dbReference type="Google" id="ProtNLM"/>
    </source>
</evidence>
<name>A0A4R1RIG4_HYDET</name>
<dbReference type="RefSeq" id="WP_132014847.1">
    <property type="nucleotide sequence ID" value="NZ_SLUN01000016.1"/>
</dbReference>
<dbReference type="InterPro" id="IPR009351">
    <property type="entry name" value="AlkZ-like"/>
</dbReference>
<dbReference type="OrthoDB" id="9787207at2"/>
<dbReference type="PANTHER" id="PTHR30528:SF0">
    <property type="entry name" value="CYTOPLASMIC PROTEIN"/>
    <property type="match status" value="1"/>
</dbReference>
<keyword evidence="2" id="KW-1185">Reference proteome</keyword>
<dbReference type="PANTHER" id="PTHR30528">
    <property type="entry name" value="CYTOPLASMIC PROTEIN"/>
    <property type="match status" value="1"/>
</dbReference>
<evidence type="ECO:0000313" key="2">
    <source>
        <dbReference type="Proteomes" id="UP000295008"/>
    </source>
</evidence>